<sequence length="1342" mass="149354">MQIEVDIITWLLQPLTILVCGLVGYVYLFRERCGRKNGHYTNPDWNFFLKKWWALLHIMRRRSEKSTNTRFESDKVPSTEAPKILQREESADSIALYGADQSGTSVFLKITRRRHRVAEVWLVVRLANGEVYNLPNHPDTVIANNNSRGWSAGGLRLSVLEPYRKWRVTFNGLLRHGRAKFWGDESSEVVHVRFNLIWTAASTPMSWPHDWSPQLFADAIALEPWKDGNWLNMISKHPTGGYDQFGCLSGTLETSDSLSVDVSLPGVRARRWGPHKASYMHRTASFVGVFADGTIFLIEANSSLRGLTHYLYGIVRLPNGEVHPVEKSDLSLPNIAEDRHNMPKKFTLNFSAEGVCFANALELRLSDETRIFGGRPWEWEASLVPLNCTQGGSCGVGLAQFWYQYQGECPVPNTPRVRHLIPTCTISNSAPMILDLKEHDARCVPLVGCKAASLALLGSVQNNEYAVPEGICLTVNALNLQLKNYDNIREAIERIEKVSCGAVSGDLEEICQKAVAAILATSLADSLHEVLLKKLVELRQRLPADARFAVRSSAICEDSDELSAAGQCESTLGCVTDENIEEGVKQCWASLFAYRSVHYRRHYGQLINCGMGVVIQVMVPAEKAGIMFTRHPITGDPSQIYITANYGLGVSVSSGGVEPDTLIVRRDWHDRVSFGTSTRGGKSHAVVMQEAQLENNDLKETNGVKMRPLTVAESEKQVCLSETEAVRLAELGVRLESLYGAPRDVEWAICDKGLIHLLQARPITATGRFSDRELLRELDTPTMTSEDVTAFGGAAEAFPGVATPLTLSAVLPRLDRPLVVLRLGKPAARALHAMVITHHRVSSSSVTHLMTNAQDPGGINDHKRDQMHLAVCGARDNRTGQKANKQQTIQNDNLDRLRILLEVVKSTWNVKKHVQDLQDFLDEFELDQERCETALELYHRITDDLPHLGYVAMLHYRCSAVSVISHVITMLILTERNKELRSEHLHDASALLSACSNPDGKCEPTSAGVAVASVLRDMAADVRADGLEREFRTVPAKEARRWLRENCPRAARRLDDFLHKHGHRALRELDLYTETWGLRPETLFVALQAALAVPVIKPVHEGFKHPMPISDVIANLKSPKRKVTRILLEKLVPFCQKSVSRREATKAATVSVIHSFRLAYRRLAQMMQRDGLLPEPELIFFMSHPEIGNFLETRSPTILSKAWRRKRLFPQWEAMRLGGSQRCKPIENGIAKLEDTIRVQGASVSEGGAKGRACVLHNYNEVHNIKQGDILITVSTDVGWSPYFPMLAGVVTELGGLISHGALVAREFGLPCIVGAHGATELFSTGDYVQIDAAAGLLIKLS</sequence>
<keyword evidence="2" id="KW-0472">Membrane</keyword>
<keyword evidence="2" id="KW-1133">Transmembrane helix</keyword>
<evidence type="ECO:0000256" key="1">
    <source>
        <dbReference type="ARBA" id="ARBA00007837"/>
    </source>
</evidence>
<evidence type="ECO:0008006" key="6">
    <source>
        <dbReference type="Google" id="ProtNLM"/>
    </source>
</evidence>
<dbReference type="InterPro" id="IPR002192">
    <property type="entry name" value="PPDK_AMP/ATP-bd"/>
</dbReference>
<dbReference type="GO" id="GO:0005524">
    <property type="term" value="F:ATP binding"/>
    <property type="evidence" value="ECO:0007669"/>
    <property type="project" value="InterPro"/>
</dbReference>
<name>A0A6M2DIR6_XENCH</name>
<dbReference type="InterPro" id="IPR013815">
    <property type="entry name" value="ATP_grasp_subdomain_1"/>
</dbReference>
<evidence type="ECO:0000259" key="4">
    <source>
        <dbReference type="Pfam" id="PF01326"/>
    </source>
</evidence>
<feature type="domain" description="PEP-utilising enzyme mobile" evidence="3">
    <location>
        <begin position="1265"/>
        <end position="1336"/>
    </location>
</feature>
<dbReference type="Gene3D" id="3.50.30.10">
    <property type="entry name" value="Phosphohistidine domain"/>
    <property type="match status" value="1"/>
</dbReference>
<reference evidence="5" key="1">
    <citation type="submission" date="2020-03" db="EMBL/GenBank/DDBJ databases">
        <title>Transcriptomic Profiling of the Digestive Tract of the Rat Flea, Xenopsylla cheopis, Following Blood Feeding and Infection with Yersinia pestis.</title>
        <authorList>
            <person name="Bland D.M."/>
            <person name="Martens C.A."/>
            <person name="Virtaneva K."/>
            <person name="Kanakabandi K."/>
            <person name="Long D."/>
            <person name="Rosenke R."/>
            <person name="Saturday G.A."/>
            <person name="Hoyt F.H."/>
            <person name="Bruno D.P."/>
            <person name="Ribeiro J.M.C."/>
            <person name="Hinnebusch J."/>
        </authorList>
    </citation>
    <scope>NUCLEOTIDE SEQUENCE</scope>
</reference>
<accession>A0A6M2DIR6</accession>
<dbReference type="Pfam" id="PF00391">
    <property type="entry name" value="PEP-utilizers"/>
    <property type="match status" value="1"/>
</dbReference>
<feature type="domain" description="Pyruvate phosphate dikinase AMP/ATP-binding" evidence="4">
    <location>
        <begin position="445"/>
        <end position="771"/>
    </location>
</feature>
<dbReference type="Pfam" id="PF01326">
    <property type="entry name" value="PPDK_N"/>
    <property type="match status" value="1"/>
</dbReference>
<dbReference type="PANTHER" id="PTHR43615:SF1">
    <property type="entry name" value="PPDK_N DOMAIN-CONTAINING PROTEIN"/>
    <property type="match status" value="1"/>
</dbReference>
<evidence type="ECO:0000313" key="5">
    <source>
        <dbReference type="EMBL" id="NOV46185.1"/>
    </source>
</evidence>
<dbReference type="InterPro" id="IPR036637">
    <property type="entry name" value="Phosphohistidine_dom_sf"/>
</dbReference>
<dbReference type="InterPro" id="IPR008279">
    <property type="entry name" value="PEP-util_enz_mobile_dom"/>
</dbReference>
<feature type="transmembrane region" description="Helical" evidence="2">
    <location>
        <begin position="7"/>
        <end position="28"/>
    </location>
</feature>
<evidence type="ECO:0000256" key="2">
    <source>
        <dbReference type="SAM" id="Phobius"/>
    </source>
</evidence>
<proteinExistence type="inferred from homology"/>
<evidence type="ECO:0000259" key="3">
    <source>
        <dbReference type="Pfam" id="PF00391"/>
    </source>
</evidence>
<dbReference type="PANTHER" id="PTHR43615">
    <property type="entry name" value="PHOSPHOENOLPYRUVATE SYNTHASE-RELATED"/>
    <property type="match status" value="1"/>
</dbReference>
<dbReference type="Gene3D" id="3.30.470.20">
    <property type="entry name" value="ATP-grasp fold, B domain"/>
    <property type="match status" value="1"/>
</dbReference>
<dbReference type="SUPFAM" id="SSF56059">
    <property type="entry name" value="Glutathione synthetase ATP-binding domain-like"/>
    <property type="match status" value="1"/>
</dbReference>
<organism evidence="5">
    <name type="scientific">Xenopsylla cheopis</name>
    <name type="common">Oriental rat flea</name>
    <name type="synonym">Pulex cheopis</name>
    <dbReference type="NCBI Taxonomy" id="163159"/>
    <lineage>
        <taxon>Eukaryota</taxon>
        <taxon>Metazoa</taxon>
        <taxon>Ecdysozoa</taxon>
        <taxon>Arthropoda</taxon>
        <taxon>Hexapoda</taxon>
        <taxon>Insecta</taxon>
        <taxon>Pterygota</taxon>
        <taxon>Neoptera</taxon>
        <taxon>Endopterygota</taxon>
        <taxon>Siphonaptera</taxon>
        <taxon>Pulicidae</taxon>
        <taxon>Xenopsyllinae</taxon>
        <taxon>Xenopsylla</taxon>
    </lineage>
</organism>
<dbReference type="InterPro" id="IPR051549">
    <property type="entry name" value="PEP_Utilizing_Enz"/>
</dbReference>
<dbReference type="Gene3D" id="3.30.1490.20">
    <property type="entry name" value="ATP-grasp fold, A domain"/>
    <property type="match status" value="1"/>
</dbReference>
<keyword evidence="2" id="KW-0812">Transmembrane</keyword>
<protein>
    <recommendedName>
        <fullName evidence="6">Phosphoenolpyruvate synthase</fullName>
    </recommendedName>
</protein>
<dbReference type="EMBL" id="GIIL01002459">
    <property type="protein sequence ID" value="NOV46185.1"/>
    <property type="molecule type" value="Transcribed_RNA"/>
</dbReference>
<comment type="similarity">
    <text evidence="1">Belongs to the PEP-utilizing enzyme family.</text>
</comment>
<dbReference type="GO" id="GO:0016301">
    <property type="term" value="F:kinase activity"/>
    <property type="evidence" value="ECO:0007669"/>
    <property type="project" value="InterPro"/>
</dbReference>
<dbReference type="SUPFAM" id="SSF52009">
    <property type="entry name" value="Phosphohistidine domain"/>
    <property type="match status" value="1"/>
</dbReference>